<evidence type="ECO:0000313" key="1">
    <source>
        <dbReference type="EMBL" id="ESN93238.1"/>
    </source>
</evidence>
<dbReference type="AlphaFoldDB" id="T1FGP9"/>
<proteinExistence type="predicted"/>
<dbReference type="EnsemblMetazoa" id="HelroT181174">
    <property type="protein sequence ID" value="HelroP181174"/>
    <property type="gene ID" value="HelroG181174"/>
</dbReference>
<keyword evidence="3" id="KW-1185">Reference proteome</keyword>
<dbReference type="RefSeq" id="XP_009028689.1">
    <property type="nucleotide sequence ID" value="XM_009030441.1"/>
</dbReference>
<protein>
    <recommendedName>
        <fullName evidence="4">DUF4939 domain-containing protein</fullName>
    </recommendedName>
</protein>
<gene>
    <name evidence="2" type="primary">20207998</name>
    <name evidence="1" type="ORF">HELRODRAFT_181174</name>
</gene>
<dbReference type="EMBL" id="KB097628">
    <property type="protein sequence ID" value="ESN93238.1"/>
    <property type="molecule type" value="Genomic_DNA"/>
</dbReference>
<dbReference type="KEGG" id="hro:HELRODRAFT_181174"/>
<evidence type="ECO:0000313" key="2">
    <source>
        <dbReference type="EnsemblMetazoa" id="HelroP181174"/>
    </source>
</evidence>
<dbReference type="CTD" id="20207998"/>
<dbReference type="PANTHER" id="PTHR46888">
    <property type="entry name" value="ZINC KNUCKLE DOMAINCONTAINING PROTEIN-RELATED"/>
    <property type="match status" value="1"/>
</dbReference>
<reference evidence="3" key="1">
    <citation type="submission" date="2012-12" db="EMBL/GenBank/DDBJ databases">
        <authorList>
            <person name="Hellsten U."/>
            <person name="Grimwood J."/>
            <person name="Chapman J.A."/>
            <person name="Shapiro H."/>
            <person name="Aerts A."/>
            <person name="Otillar R.P."/>
            <person name="Terry A.Y."/>
            <person name="Boore J.L."/>
            <person name="Simakov O."/>
            <person name="Marletaz F."/>
            <person name="Cho S.-J."/>
            <person name="Edsinger-Gonzales E."/>
            <person name="Havlak P."/>
            <person name="Kuo D.-H."/>
            <person name="Larsson T."/>
            <person name="Lv J."/>
            <person name="Arendt D."/>
            <person name="Savage R."/>
            <person name="Osoegawa K."/>
            <person name="de Jong P."/>
            <person name="Lindberg D.R."/>
            <person name="Seaver E.C."/>
            <person name="Weisblat D.A."/>
            <person name="Putnam N.H."/>
            <person name="Grigoriev I.V."/>
            <person name="Rokhsar D.S."/>
        </authorList>
    </citation>
    <scope>NUCLEOTIDE SEQUENCE</scope>
</reference>
<dbReference type="HOGENOM" id="CLU_2239478_0_0_1"/>
<dbReference type="Proteomes" id="UP000015101">
    <property type="component" value="Unassembled WGS sequence"/>
</dbReference>
<dbReference type="GeneID" id="20207998"/>
<organism evidence="2 3">
    <name type="scientific">Helobdella robusta</name>
    <name type="common">Californian leech</name>
    <dbReference type="NCBI Taxonomy" id="6412"/>
    <lineage>
        <taxon>Eukaryota</taxon>
        <taxon>Metazoa</taxon>
        <taxon>Spiralia</taxon>
        <taxon>Lophotrochozoa</taxon>
        <taxon>Annelida</taxon>
        <taxon>Clitellata</taxon>
        <taxon>Hirudinea</taxon>
        <taxon>Rhynchobdellida</taxon>
        <taxon>Glossiphoniidae</taxon>
        <taxon>Helobdella</taxon>
    </lineage>
</organism>
<sequence>MVPLHGHVGYDKTNATDSIFRGVVKTSDGTCPLEPRDIPAFFEHVEKFFRNYHVDGEIQANLLIMSLNEKAKTWLHTISADGLKDYSEIKTHSAGVQVKPDKIER</sequence>
<evidence type="ECO:0008006" key="4">
    <source>
        <dbReference type="Google" id="ProtNLM"/>
    </source>
</evidence>
<name>T1FGP9_HELRO</name>
<dbReference type="InParanoid" id="T1FGP9"/>
<reference evidence="1 3" key="2">
    <citation type="journal article" date="2013" name="Nature">
        <title>Insights into bilaterian evolution from three spiralian genomes.</title>
        <authorList>
            <person name="Simakov O."/>
            <person name="Marletaz F."/>
            <person name="Cho S.J."/>
            <person name="Edsinger-Gonzales E."/>
            <person name="Havlak P."/>
            <person name="Hellsten U."/>
            <person name="Kuo D.H."/>
            <person name="Larsson T."/>
            <person name="Lv J."/>
            <person name="Arendt D."/>
            <person name="Savage R."/>
            <person name="Osoegawa K."/>
            <person name="de Jong P."/>
            <person name="Grimwood J."/>
            <person name="Chapman J.A."/>
            <person name="Shapiro H."/>
            <person name="Aerts A."/>
            <person name="Otillar R.P."/>
            <person name="Terry A.Y."/>
            <person name="Boore J.L."/>
            <person name="Grigoriev I.V."/>
            <person name="Lindberg D.R."/>
            <person name="Seaver E.C."/>
            <person name="Weisblat D.A."/>
            <person name="Putnam N.H."/>
            <person name="Rokhsar D.S."/>
        </authorList>
    </citation>
    <scope>NUCLEOTIDE SEQUENCE</scope>
</reference>
<reference evidence="2" key="3">
    <citation type="submission" date="2015-06" db="UniProtKB">
        <authorList>
            <consortium name="EnsemblMetazoa"/>
        </authorList>
    </citation>
    <scope>IDENTIFICATION</scope>
</reference>
<dbReference type="EMBL" id="AMQM01007495">
    <property type="status" value="NOT_ANNOTATED_CDS"/>
    <property type="molecule type" value="Genomic_DNA"/>
</dbReference>
<evidence type="ECO:0000313" key="3">
    <source>
        <dbReference type="Proteomes" id="UP000015101"/>
    </source>
</evidence>
<accession>T1FGP9</accession>
<dbReference type="PANTHER" id="PTHR46888:SF1">
    <property type="entry name" value="RIBONUCLEASE H"/>
    <property type="match status" value="1"/>
</dbReference>